<evidence type="ECO:0000313" key="10">
    <source>
        <dbReference type="EMBL" id="MFC4351567.1"/>
    </source>
</evidence>
<dbReference type="InterPro" id="IPR013482">
    <property type="entry name" value="Molybde_CF_guanTrfase"/>
</dbReference>
<evidence type="ECO:0000256" key="5">
    <source>
        <dbReference type="ARBA" id="ARBA00022842"/>
    </source>
</evidence>
<gene>
    <name evidence="8 10" type="primary">mobA</name>
    <name evidence="10" type="ORF">ACFOW6_08445</name>
</gene>
<name>A0ABV8ULG6_9PROT</name>
<dbReference type="InterPro" id="IPR025877">
    <property type="entry name" value="MobA-like_NTP_Trfase"/>
</dbReference>
<evidence type="ECO:0000256" key="4">
    <source>
        <dbReference type="ARBA" id="ARBA00022741"/>
    </source>
</evidence>
<dbReference type="EC" id="2.7.7.77" evidence="8"/>
<evidence type="ECO:0000256" key="6">
    <source>
        <dbReference type="ARBA" id="ARBA00023134"/>
    </source>
</evidence>
<feature type="binding site" evidence="8">
    <location>
        <begin position="11"/>
        <end position="13"/>
    </location>
    <ligand>
        <name>GTP</name>
        <dbReference type="ChEBI" id="CHEBI:37565"/>
    </ligand>
</feature>
<evidence type="ECO:0000256" key="2">
    <source>
        <dbReference type="ARBA" id="ARBA00022679"/>
    </source>
</evidence>
<dbReference type="SUPFAM" id="SSF53448">
    <property type="entry name" value="Nucleotide-diphospho-sugar transferases"/>
    <property type="match status" value="1"/>
</dbReference>
<evidence type="ECO:0000259" key="9">
    <source>
        <dbReference type="Pfam" id="PF12804"/>
    </source>
</evidence>
<sequence>MMGHAVCGILLAGGQSRRMGGGDKCLRELAGKTILQHVMERVSPQVKALAINANGDPARFDDYGLPVVSDSIEGFAGPLAGVLTGMEWAAEHVPGCELIATFATDAPFVPTDLVPRLQAALERSGSDIAAASSGGRAHPVFGLWPVALREDLRDAMIREEVRKVDVFTARYKLVTVDWSNAPLDPFYNVNHPEDFDRALELLQP</sequence>
<comment type="function">
    <text evidence="8">Transfers a GMP moiety from GTP to Mo-molybdopterin (Mo-MPT) cofactor (Moco or molybdenum cofactor) to form Mo-molybdopterin guanine dinucleotide (Mo-MGD) cofactor.</text>
</comment>
<evidence type="ECO:0000256" key="1">
    <source>
        <dbReference type="ARBA" id="ARBA00022490"/>
    </source>
</evidence>
<dbReference type="Pfam" id="PF12804">
    <property type="entry name" value="NTP_transf_3"/>
    <property type="match status" value="1"/>
</dbReference>
<feature type="domain" description="MobA-like NTP transferase" evidence="9">
    <location>
        <begin position="8"/>
        <end position="163"/>
    </location>
</feature>
<dbReference type="InterPro" id="IPR029044">
    <property type="entry name" value="Nucleotide-diphossugar_trans"/>
</dbReference>
<comment type="similarity">
    <text evidence="8">Belongs to the MobA family.</text>
</comment>
<comment type="subcellular location">
    <subcellularLocation>
        <location evidence="8">Cytoplasm</location>
    </subcellularLocation>
</comment>
<keyword evidence="2 8" id="KW-0808">Transferase</keyword>
<feature type="binding site" evidence="8">
    <location>
        <position position="52"/>
    </location>
    <ligand>
        <name>GTP</name>
        <dbReference type="ChEBI" id="CHEBI:37565"/>
    </ligand>
</feature>
<dbReference type="GO" id="GO:0061603">
    <property type="term" value="F:molybdenum cofactor guanylyltransferase activity"/>
    <property type="evidence" value="ECO:0007669"/>
    <property type="project" value="UniProtKB-EC"/>
</dbReference>
<organism evidence="10 11">
    <name type="scientific">Fodinicurvata halophila</name>
    <dbReference type="NCBI Taxonomy" id="1419723"/>
    <lineage>
        <taxon>Bacteria</taxon>
        <taxon>Pseudomonadati</taxon>
        <taxon>Pseudomonadota</taxon>
        <taxon>Alphaproteobacteria</taxon>
        <taxon>Rhodospirillales</taxon>
        <taxon>Rhodovibrionaceae</taxon>
        <taxon>Fodinicurvata</taxon>
    </lineage>
</organism>
<dbReference type="PANTHER" id="PTHR19136">
    <property type="entry name" value="MOLYBDENUM COFACTOR GUANYLYLTRANSFERASE"/>
    <property type="match status" value="1"/>
</dbReference>
<proteinExistence type="inferred from homology"/>
<feature type="binding site" evidence="8">
    <location>
        <position position="105"/>
    </location>
    <ligand>
        <name>Mg(2+)</name>
        <dbReference type="ChEBI" id="CHEBI:18420"/>
    </ligand>
</feature>
<keyword evidence="3 8" id="KW-0479">Metal-binding</keyword>
<dbReference type="HAMAP" id="MF_00316">
    <property type="entry name" value="MobA"/>
    <property type="match status" value="1"/>
</dbReference>
<feature type="binding site" evidence="8">
    <location>
        <position position="105"/>
    </location>
    <ligand>
        <name>GTP</name>
        <dbReference type="ChEBI" id="CHEBI:37565"/>
    </ligand>
</feature>
<keyword evidence="5 8" id="KW-0460">Magnesium</keyword>
<evidence type="ECO:0000256" key="3">
    <source>
        <dbReference type="ARBA" id="ARBA00022723"/>
    </source>
</evidence>
<dbReference type="Gene3D" id="3.90.550.10">
    <property type="entry name" value="Spore Coat Polysaccharide Biosynthesis Protein SpsA, Chain A"/>
    <property type="match status" value="1"/>
</dbReference>
<accession>A0ABV8ULG6</accession>
<keyword evidence="11" id="KW-1185">Reference proteome</keyword>
<keyword evidence="10" id="KW-0548">Nucleotidyltransferase</keyword>
<keyword evidence="1 8" id="KW-0963">Cytoplasm</keyword>
<comment type="caution">
    <text evidence="10">The sequence shown here is derived from an EMBL/GenBank/DDBJ whole genome shotgun (WGS) entry which is preliminary data.</text>
</comment>
<evidence type="ECO:0000256" key="7">
    <source>
        <dbReference type="ARBA" id="ARBA00023150"/>
    </source>
</evidence>
<evidence type="ECO:0000313" key="11">
    <source>
        <dbReference type="Proteomes" id="UP001595799"/>
    </source>
</evidence>
<dbReference type="PANTHER" id="PTHR19136:SF81">
    <property type="entry name" value="MOLYBDENUM COFACTOR GUANYLYLTRANSFERASE"/>
    <property type="match status" value="1"/>
</dbReference>
<dbReference type="EMBL" id="JBHSCW010000003">
    <property type="protein sequence ID" value="MFC4351567.1"/>
    <property type="molecule type" value="Genomic_DNA"/>
</dbReference>
<feature type="binding site" evidence="8">
    <location>
        <position position="70"/>
    </location>
    <ligand>
        <name>GTP</name>
        <dbReference type="ChEBI" id="CHEBI:37565"/>
    </ligand>
</feature>
<comment type="catalytic activity">
    <reaction evidence="8">
        <text>Mo-molybdopterin + GTP + H(+) = Mo-molybdopterin guanine dinucleotide + diphosphate</text>
        <dbReference type="Rhea" id="RHEA:34243"/>
        <dbReference type="ChEBI" id="CHEBI:15378"/>
        <dbReference type="ChEBI" id="CHEBI:33019"/>
        <dbReference type="ChEBI" id="CHEBI:37565"/>
        <dbReference type="ChEBI" id="CHEBI:71302"/>
        <dbReference type="ChEBI" id="CHEBI:71310"/>
        <dbReference type="EC" id="2.7.7.77"/>
    </reaction>
</comment>
<comment type="subunit">
    <text evidence="8">Monomer.</text>
</comment>
<dbReference type="NCBIfam" id="TIGR02665">
    <property type="entry name" value="molyb_mobA"/>
    <property type="match status" value="1"/>
</dbReference>
<evidence type="ECO:0000256" key="8">
    <source>
        <dbReference type="HAMAP-Rule" id="MF_00316"/>
    </source>
</evidence>
<reference evidence="11" key="1">
    <citation type="journal article" date="2019" name="Int. J. Syst. Evol. Microbiol.">
        <title>The Global Catalogue of Microorganisms (GCM) 10K type strain sequencing project: providing services to taxonomists for standard genome sequencing and annotation.</title>
        <authorList>
            <consortium name="The Broad Institute Genomics Platform"/>
            <consortium name="The Broad Institute Genome Sequencing Center for Infectious Disease"/>
            <person name="Wu L."/>
            <person name="Ma J."/>
        </authorList>
    </citation>
    <scope>NUCLEOTIDE SEQUENCE [LARGE SCALE GENOMIC DNA]</scope>
    <source>
        <strain evidence="11">CECT 8472</strain>
    </source>
</reference>
<comment type="cofactor">
    <cofactor evidence="8">
        <name>Mg(2+)</name>
        <dbReference type="ChEBI" id="CHEBI:18420"/>
    </cofactor>
</comment>
<keyword evidence="4 8" id="KW-0547">Nucleotide-binding</keyword>
<keyword evidence="7 8" id="KW-0501">Molybdenum cofactor biosynthesis</keyword>
<feature type="binding site" evidence="8">
    <location>
        <position position="24"/>
    </location>
    <ligand>
        <name>GTP</name>
        <dbReference type="ChEBI" id="CHEBI:37565"/>
    </ligand>
</feature>
<keyword evidence="6 8" id="KW-0342">GTP-binding</keyword>
<dbReference type="CDD" id="cd02503">
    <property type="entry name" value="MobA"/>
    <property type="match status" value="1"/>
</dbReference>
<dbReference type="RefSeq" id="WP_382421895.1">
    <property type="nucleotide sequence ID" value="NZ_JBHSCW010000003.1"/>
</dbReference>
<protein>
    <recommendedName>
        <fullName evidence="8">Molybdenum cofactor guanylyltransferase</fullName>
        <shortName evidence="8">MoCo guanylyltransferase</shortName>
        <ecNumber evidence="8">2.7.7.77</ecNumber>
    </recommendedName>
    <alternativeName>
        <fullName evidence="8">GTP:molybdopterin guanylyltransferase</fullName>
    </alternativeName>
    <alternativeName>
        <fullName evidence="8">Mo-MPT guanylyltransferase</fullName>
    </alternativeName>
    <alternativeName>
        <fullName evidence="8">Molybdopterin guanylyltransferase</fullName>
    </alternativeName>
    <alternativeName>
        <fullName evidence="8">Molybdopterin-guanine dinucleotide synthase</fullName>
        <shortName evidence="8">MGD synthase</shortName>
    </alternativeName>
</protein>
<dbReference type="Proteomes" id="UP001595799">
    <property type="component" value="Unassembled WGS sequence"/>
</dbReference>
<comment type="domain">
    <text evidence="8">The N-terminal domain determines nucleotide recognition and specific binding, while the C-terminal domain determines the specific binding to the target protein.</text>
</comment>